<dbReference type="SMART" id="SM00409">
    <property type="entry name" value="IG"/>
    <property type="match status" value="2"/>
</dbReference>
<dbReference type="SMART" id="SM00408">
    <property type="entry name" value="IGc2"/>
    <property type="match status" value="1"/>
</dbReference>
<keyword evidence="5" id="KW-1133">Transmembrane helix</keyword>
<keyword evidence="4" id="KW-0393">Immunoglobulin domain</keyword>
<evidence type="ECO:0000256" key="1">
    <source>
        <dbReference type="ARBA" id="ARBA00022729"/>
    </source>
</evidence>
<accession>A0A6P8SUZ9</accession>
<dbReference type="PANTHER" id="PTHR44337:SF20">
    <property type="entry name" value="CARCINOEMBRYONIC ANTIGEN-RELATED CELL ADHESION MOLECULE 5-RELATED"/>
    <property type="match status" value="1"/>
</dbReference>
<evidence type="ECO:0000256" key="2">
    <source>
        <dbReference type="ARBA" id="ARBA00023157"/>
    </source>
</evidence>
<dbReference type="OrthoDB" id="6353782at2759"/>
<dbReference type="Pfam" id="PF07679">
    <property type="entry name" value="I-set"/>
    <property type="match status" value="1"/>
</dbReference>
<dbReference type="InterPro" id="IPR013106">
    <property type="entry name" value="Ig_V-set"/>
</dbReference>
<dbReference type="RefSeq" id="XP_033818396.1">
    <property type="nucleotide sequence ID" value="XM_033962505.1"/>
</dbReference>
<evidence type="ECO:0000313" key="7">
    <source>
        <dbReference type="Proteomes" id="UP000515159"/>
    </source>
</evidence>
<dbReference type="Pfam" id="PF07686">
    <property type="entry name" value="V-set"/>
    <property type="match status" value="1"/>
</dbReference>
<protein>
    <submittedName>
        <fullName evidence="8">Carcinoembryonic antigen-related cell adhesion molecule 21-like isoform X1</fullName>
    </submittedName>
</protein>
<keyword evidence="5" id="KW-0812">Transmembrane</keyword>
<keyword evidence="1" id="KW-0732">Signal</keyword>
<evidence type="ECO:0000259" key="6">
    <source>
        <dbReference type="PROSITE" id="PS50835"/>
    </source>
</evidence>
<evidence type="ECO:0000313" key="8">
    <source>
        <dbReference type="RefSeq" id="XP_033818396.1"/>
    </source>
</evidence>
<dbReference type="PROSITE" id="PS50835">
    <property type="entry name" value="IG_LIKE"/>
    <property type="match status" value="1"/>
</dbReference>
<sequence>MGVSHVFEFHGCQVCSRNYHTLCLGLWSQQIFAAISIVLKPKTPAMGEDVLLFTGGVTGNISFFIWYRGDKINSSSQILFYNLATLPEQMFPPYEGRVRGFPNGSMEITGLNRNDSGSYTVLIQTTTQQEEATVTITVYGRISNVSITSNSTSAYLWADKDSVRLTCTALGDEPRFSWSKNGTFLPQDPRYHISANNESLTISPVIQSDATVFTCTAFNSVSQRSSFLTLNIYNVDDCNTFWCHYKEVIIVIGILVGLALIGLTVYLVLRSKKKTSNPEQTGKIFDSSDHIYADVNYCQENSSINMTVCPTYTNVINSRGNNFVNVTDLNEYVDISMHCPIRPSTNTDSTAGNLLYMDLQVRDVALYRTLK</sequence>
<dbReference type="CDD" id="cd12087">
    <property type="entry name" value="TM_EGFR-like"/>
    <property type="match status" value="1"/>
</dbReference>
<dbReference type="KEGG" id="gsh:117368802"/>
<dbReference type="InterPro" id="IPR003599">
    <property type="entry name" value="Ig_sub"/>
</dbReference>
<keyword evidence="7" id="KW-1185">Reference proteome</keyword>
<keyword evidence="5" id="KW-0472">Membrane</keyword>
<evidence type="ECO:0000256" key="3">
    <source>
        <dbReference type="ARBA" id="ARBA00023180"/>
    </source>
</evidence>
<dbReference type="PANTHER" id="PTHR44337">
    <property type="entry name" value="CARCINOEMBRYONIC ANTIGEN-RELATED CELL ADHESION MOLECULE 8"/>
    <property type="match status" value="1"/>
</dbReference>
<dbReference type="Gene3D" id="2.60.40.10">
    <property type="entry name" value="Immunoglobulins"/>
    <property type="match status" value="2"/>
</dbReference>
<evidence type="ECO:0000256" key="5">
    <source>
        <dbReference type="SAM" id="Phobius"/>
    </source>
</evidence>
<gene>
    <name evidence="8" type="primary">LOC117368802</name>
</gene>
<dbReference type="InterPro" id="IPR003598">
    <property type="entry name" value="Ig_sub2"/>
</dbReference>
<organism evidence="7 8">
    <name type="scientific">Geotrypetes seraphini</name>
    <name type="common">Gaboon caecilian</name>
    <name type="synonym">Caecilia seraphini</name>
    <dbReference type="NCBI Taxonomy" id="260995"/>
    <lineage>
        <taxon>Eukaryota</taxon>
        <taxon>Metazoa</taxon>
        <taxon>Chordata</taxon>
        <taxon>Craniata</taxon>
        <taxon>Vertebrata</taxon>
        <taxon>Euteleostomi</taxon>
        <taxon>Amphibia</taxon>
        <taxon>Gymnophiona</taxon>
        <taxon>Geotrypetes</taxon>
    </lineage>
</organism>
<keyword evidence="2" id="KW-1015">Disulfide bond</keyword>
<dbReference type="SUPFAM" id="SSF48726">
    <property type="entry name" value="Immunoglobulin"/>
    <property type="match status" value="2"/>
</dbReference>
<dbReference type="InterPro" id="IPR007110">
    <property type="entry name" value="Ig-like_dom"/>
</dbReference>
<dbReference type="InterPro" id="IPR013783">
    <property type="entry name" value="Ig-like_fold"/>
</dbReference>
<dbReference type="InterPro" id="IPR052598">
    <property type="entry name" value="IgSF_CEA-related"/>
</dbReference>
<proteinExistence type="predicted"/>
<keyword evidence="3" id="KW-0325">Glycoprotein</keyword>
<dbReference type="AlphaFoldDB" id="A0A6P8SUZ9"/>
<reference evidence="8" key="1">
    <citation type="submission" date="2025-08" db="UniProtKB">
        <authorList>
            <consortium name="RefSeq"/>
        </authorList>
    </citation>
    <scope>IDENTIFICATION</scope>
</reference>
<name>A0A6P8SUZ9_GEOSA</name>
<dbReference type="InterPro" id="IPR013098">
    <property type="entry name" value="Ig_I-set"/>
</dbReference>
<feature type="domain" description="Ig-like" evidence="6">
    <location>
        <begin position="161"/>
        <end position="231"/>
    </location>
</feature>
<dbReference type="Proteomes" id="UP000515159">
    <property type="component" value="Chromosome 11"/>
</dbReference>
<dbReference type="InterPro" id="IPR036179">
    <property type="entry name" value="Ig-like_dom_sf"/>
</dbReference>
<evidence type="ECO:0000256" key="4">
    <source>
        <dbReference type="ARBA" id="ARBA00023319"/>
    </source>
</evidence>
<dbReference type="InParanoid" id="A0A6P8SUZ9"/>
<dbReference type="GeneID" id="117368802"/>
<feature type="transmembrane region" description="Helical" evidence="5">
    <location>
        <begin position="248"/>
        <end position="269"/>
    </location>
</feature>